<evidence type="ECO:0000256" key="5">
    <source>
        <dbReference type="ARBA" id="ARBA00022989"/>
    </source>
</evidence>
<reference evidence="8 9" key="1">
    <citation type="submission" date="2020-08" db="EMBL/GenBank/DDBJ databases">
        <title>Genome sequence of Diaphorobacter ruginosibacter DSM 27467T.</title>
        <authorList>
            <person name="Hyun D.-W."/>
            <person name="Bae J.-W."/>
        </authorList>
    </citation>
    <scope>NUCLEOTIDE SEQUENCE [LARGE SCALE GENOMIC DNA]</scope>
    <source>
        <strain evidence="8 9">DSM 27467</strain>
    </source>
</reference>
<proteinExistence type="inferred from homology"/>
<dbReference type="EMBL" id="CP060714">
    <property type="protein sequence ID" value="QNN55372.1"/>
    <property type="molecule type" value="Genomic_DNA"/>
</dbReference>
<keyword evidence="6 7" id="KW-0472">Membrane</keyword>
<gene>
    <name evidence="8" type="ORF">H9K76_11830</name>
</gene>
<evidence type="ECO:0000256" key="6">
    <source>
        <dbReference type="ARBA" id="ARBA00023136"/>
    </source>
</evidence>
<keyword evidence="4 7" id="KW-0812">Transmembrane</keyword>
<feature type="transmembrane region" description="Helical" evidence="7">
    <location>
        <begin position="55"/>
        <end position="78"/>
    </location>
</feature>
<dbReference type="PANTHER" id="PTHR33452">
    <property type="entry name" value="OXIDOREDUCTASE CATD-RELATED"/>
    <property type="match status" value="1"/>
</dbReference>
<protein>
    <submittedName>
        <fullName evidence="8">DoxX family protein</fullName>
    </submittedName>
</protein>
<feature type="transmembrane region" description="Helical" evidence="7">
    <location>
        <begin position="25"/>
        <end position="49"/>
    </location>
</feature>
<evidence type="ECO:0000313" key="9">
    <source>
        <dbReference type="Proteomes" id="UP000515811"/>
    </source>
</evidence>
<dbReference type="InterPro" id="IPR051907">
    <property type="entry name" value="DoxX-like_oxidoreductase"/>
</dbReference>
<evidence type="ECO:0000256" key="7">
    <source>
        <dbReference type="SAM" id="Phobius"/>
    </source>
</evidence>
<comment type="subcellular location">
    <subcellularLocation>
        <location evidence="1">Cell membrane</location>
        <topology evidence="1">Multi-pass membrane protein</topology>
    </subcellularLocation>
</comment>
<dbReference type="Proteomes" id="UP000515811">
    <property type="component" value="Chromosome"/>
</dbReference>
<dbReference type="GO" id="GO:0005886">
    <property type="term" value="C:plasma membrane"/>
    <property type="evidence" value="ECO:0007669"/>
    <property type="project" value="UniProtKB-SubCell"/>
</dbReference>
<evidence type="ECO:0000256" key="3">
    <source>
        <dbReference type="ARBA" id="ARBA00022475"/>
    </source>
</evidence>
<dbReference type="InterPro" id="IPR032808">
    <property type="entry name" value="DoxX"/>
</dbReference>
<dbReference type="Pfam" id="PF07681">
    <property type="entry name" value="DoxX"/>
    <property type="match status" value="1"/>
</dbReference>
<dbReference type="KEGG" id="drg:H9K76_11830"/>
<evidence type="ECO:0000256" key="2">
    <source>
        <dbReference type="ARBA" id="ARBA00006679"/>
    </source>
</evidence>
<evidence type="ECO:0000256" key="1">
    <source>
        <dbReference type="ARBA" id="ARBA00004651"/>
    </source>
</evidence>
<keyword evidence="9" id="KW-1185">Reference proteome</keyword>
<sequence>MATSTAHIGRSSGCESALLLAGRVLIAWLFVPAGIGKIVGFAGTAGYIASKGLPMPNVMAVLAILAEVGCGLAVLFGFRTRWASWALALFTVVSAVIFHAYWTLQGADVSPQQINFNKNMAIAGGLLALSVCGAGAWSVDGSMARRT</sequence>
<keyword evidence="3" id="KW-1003">Cell membrane</keyword>
<feature type="transmembrane region" description="Helical" evidence="7">
    <location>
        <begin position="85"/>
        <end position="102"/>
    </location>
</feature>
<dbReference type="RefSeq" id="WP_187595645.1">
    <property type="nucleotide sequence ID" value="NZ_CP060714.1"/>
</dbReference>
<feature type="transmembrane region" description="Helical" evidence="7">
    <location>
        <begin position="122"/>
        <end position="139"/>
    </location>
</feature>
<evidence type="ECO:0000256" key="4">
    <source>
        <dbReference type="ARBA" id="ARBA00022692"/>
    </source>
</evidence>
<accession>A0A7G9RIE7</accession>
<evidence type="ECO:0000313" key="8">
    <source>
        <dbReference type="EMBL" id="QNN55372.1"/>
    </source>
</evidence>
<comment type="similarity">
    <text evidence="2">Belongs to the DoxX family.</text>
</comment>
<dbReference type="PANTHER" id="PTHR33452:SF1">
    <property type="entry name" value="INNER MEMBRANE PROTEIN YPHA-RELATED"/>
    <property type="match status" value="1"/>
</dbReference>
<name>A0A7G9RIE7_9BURK</name>
<keyword evidence="5 7" id="KW-1133">Transmembrane helix</keyword>
<dbReference type="AlphaFoldDB" id="A0A7G9RIE7"/>
<organism evidence="8 9">
    <name type="scientific">Diaphorobacter ruginosibacter</name>
    <dbReference type="NCBI Taxonomy" id="1715720"/>
    <lineage>
        <taxon>Bacteria</taxon>
        <taxon>Pseudomonadati</taxon>
        <taxon>Pseudomonadota</taxon>
        <taxon>Betaproteobacteria</taxon>
        <taxon>Burkholderiales</taxon>
        <taxon>Comamonadaceae</taxon>
        <taxon>Diaphorobacter</taxon>
    </lineage>
</organism>